<dbReference type="RefSeq" id="WP_067282774.1">
    <property type="nucleotide sequence ID" value="NZ_LOHS01000111.1"/>
</dbReference>
<dbReference type="PATRIC" id="fig|1716141.3.peg.5542"/>
<keyword evidence="2" id="KW-1185">Reference proteome</keyword>
<dbReference type="EMBL" id="LOHS01000111">
    <property type="protein sequence ID" value="OAH11322.1"/>
    <property type="molecule type" value="Genomic_DNA"/>
</dbReference>
<organism evidence="1 2">
    <name type="scientific">Streptomyces jeddahensis</name>
    <dbReference type="NCBI Taxonomy" id="1716141"/>
    <lineage>
        <taxon>Bacteria</taxon>
        <taxon>Bacillati</taxon>
        <taxon>Actinomycetota</taxon>
        <taxon>Actinomycetes</taxon>
        <taxon>Kitasatosporales</taxon>
        <taxon>Streptomycetaceae</taxon>
        <taxon>Streptomyces</taxon>
    </lineage>
</organism>
<dbReference type="AlphaFoldDB" id="A0A177HK09"/>
<proteinExistence type="predicted"/>
<protein>
    <submittedName>
        <fullName evidence="1">Uncharacterized protein</fullName>
    </submittedName>
</protein>
<name>A0A177HK09_9ACTN</name>
<evidence type="ECO:0000313" key="1">
    <source>
        <dbReference type="EMBL" id="OAH11322.1"/>
    </source>
</evidence>
<sequence length="63" mass="6475">MIVTLSAVALFGLLTFVLIRTRYVGPAAALAVFLFGFFTADTGASTAIRAAIQALINAASNIA</sequence>
<accession>A0A177HK09</accession>
<reference evidence="1 2" key="1">
    <citation type="submission" date="2015-12" db="EMBL/GenBank/DDBJ databases">
        <title>Genome sequence of Streptomyces sp. G25.</title>
        <authorList>
            <person name="Poehlein A."/>
            <person name="Roettig A."/>
            <person name="Hiessl S."/>
            <person name="Hauschild P."/>
            <person name="Schauer J."/>
            <person name="Madkour M.H."/>
            <person name="Al-Ansari A.M."/>
            <person name="Almakishah N.H."/>
            <person name="Steinbuechel A."/>
            <person name="Daniel R."/>
        </authorList>
    </citation>
    <scope>NUCLEOTIDE SEQUENCE [LARGE SCALE GENOMIC DNA]</scope>
    <source>
        <strain evidence="2">G25(2015)</strain>
    </source>
</reference>
<dbReference type="STRING" id="1716141.STSP_52700"/>
<gene>
    <name evidence="1" type="ORF">STSP_52700</name>
</gene>
<comment type="caution">
    <text evidence="1">The sequence shown here is derived from an EMBL/GenBank/DDBJ whole genome shotgun (WGS) entry which is preliminary data.</text>
</comment>
<dbReference type="Proteomes" id="UP000077381">
    <property type="component" value="Unassembled WGS sequence"/>
</dbReference>
<evidence type="ECO:0000313" key="2">
    <source>
        <dbReference type="Proteomes" id="UP000077381"/>
    </source>
</evidence>